<accession>A0A3L8E0H5</accession>
<comment type="caution">
    <text evidence="8">The sequence shown here is derived from an EMBL/GenBank/DDBJ whole genome shotgun (WGS) entry which is preliminary data.</text>
</comment>
<feature type="domain" description="Ig-like" evidence="7">
    <location>
        <begin position="272"/>
        <end position="379"/>
    </location>
</feature>
<feature type="compositionally biased region" description="Polar residues" evidence="6">
    <location>
        <begin position="138"/>
        <end position="159"/>
    </location>
</feature>
<evidence type="ECO:0000259" key="7">
    <source>
        <dbReference type="PROSITE" id="PS50835"/>
    </source>
</evidence>
<dbReference type="PROSITE" id="PS50835">
    <property type="entry name" value="IG_LIKE"/>
    <property type="match status" value="3"/>
</dbReference>
<evidence type="ECO:0000256" key="2">
    <source>
        <dbReference type="ARBA" id="ARBA00023136"/>
    </source>
</evidence>
<dbReference type="EMBL" id="QOIP01000002">
    <property type="protein sequence ID" value="RLU26157.1"/>
    <property type="molecule type" value="Genomic_DNA"/>
</dbReference>
<evidence type="ECO:0000313" key="8">
    <source>
        <dbReference type="EMBL" id="RLU26157.1"/>
    </source>
</evidence>
<dbReference type="InterPro" id="IPR007110">
    <property type="entry name" value="Ig-like_dom"/>
</dbReference>
<dbReference type="SMART" id="SM00409">
    <property type="entry name" value="IG"/>
    <property type="match status" value="5"/>
</dbReference>
<dbReference type="SUPFAM" id="SSF48726">
    <property type="entry name" value="Immunoglobulin"/>
    <property type="match status" value="4"/>
</dbReference>
<protein>
    <recommendedName>
        <fullName evidence="7">Ig-like domain-containing protein</fullName>
    </recommendedName>
</protein>
<evidence type="ECO:0000313" key="9">
    <source>
        <dbReference type="Proteomes" id="UP000279307"/>
    </source>
</evidence>
<dbReference type="InterPro" id="IPR003598">
    <property type="entry name" value="Ig_sub2"/>
</dbReference>
<keyword evidence="2" id="KW-0472">Membrane</keyword>
<comment type="subcellular location">
    <subcellularLocation>
        <location evidence="1">Membrane</location>
        <topology evidence="1">Single-pass type I membrane protein</topology>
    </subcellularLocation>
</comment>
<sequence>MGCSSRSFFLTTLFFAAGLLSIALLVDVSCATRVRRSSKRSFHLDDSLGIVYTRRNYTDLHAYTGLRQRSGPTDAPRGASVKEAGVSALRGRQEGSRRARRTTTSTTTTTTPSSTLIPLPDDEVAQPAALLAPEDESWSTGSSTTNVPLSSDVDTTSSNPPMELVVKPHSKVILPCELDGNYSRLLLPGARSYRIRPATWLHEGNPVDMITINTRTEMSGTGHRYIGDSTTAALHIDNVRLEDDGIWGCTLEDDRGKILFGRPVKLVVLEAPRGTYLLIDGRRLDPGNQFVPVKEGSELTLECAAEGGNPPPVLAWGMTLSQATLDGPEQPPDNLTVLPYPSGRRSGAHLKVLRGHHNATIVCVARHITLTMPMNASILLDVQYTPSFAITRLPGFGIPIVEGMSVSLKCEVDSNPASNPIWQRDNGPPPVEQSDDGWLNFTKITRAESGWYKCYTRHTLGIFTSIGYFLNVRYDPDMETEAEALNGEATDSRKMEVQIGGAVTLECDGGCWGHGPGMDPVGGPGPLALSRVVYQEGGEYRCVAPDRKMQDTWRAQVPYHIKVIGRPMVQPPSQTVTANEGEPLDIVVEFCAEPSYTKVLWMSKERVYTPGAPSHDGVQALAIEDGGTESCYRTTLHFETIQWSHAGEWMLLIRSPEGIADASVLLNVTLASGYSHGHVHSASLVYLLLCLILQAILQEHRR</sequence>
<evidence type="ECO:0000256" key="1">
    <source>
        <dbReference type="ARBA" id="ARBA00004479"/>
    </source>
</evidence>
<proteinExistence type="predicted"/>
<feature type="domain" description="Ig-like" evidence="7">
    <location>
        <begin position="386"/>
        <end position="458"/>
    </location>
</feature>
<gene>
    <name evidence="8" type="ORF">DMN91_002323</name>
</gene>
<keyword evidence="4" id="KW-0325">Glycoprotein</keyword>
<organism evidence="8 9">
    <name type="scientific">Ooceraea biroi</name>
    <name type="common">Clonal raider ant</name>
    <name type="synonym">Cerapachys biroi</name>
    <dbReference type="NCBI Taxonomy" id="2015173"/>
    <lineage>
        <taxon>Eukaryota</taxon>
        <taxon>Metazoa</taxon>
        <taxon>Ecdysozoa</taxon>
        <taxon>Arthropoda</taxon>
        <taxon>Hexapoda</taxon>
        <taxon>Insecta</taxon>
        <taxon>Pterygota</taxon>
        <taxon>Neoptera</taxon>
        <taxon>Endopterygota</taxon>
        <taxon>Hymenoptera</taxon>
        <taxon>Apocrita</taxon>
        <taxon>Aculeata</taxon>
        <taxon>Formicoidea</taxon>
        <taxon>Formicidae</taxon>
        <taxon>Dorylinae</taxon>
        <taxon>Ooceraea</taxon>
    </lineage>
</organism>
<feature type="domain" description="Ig-like" evidence="7">
    <location>
        <begin position="148"/>
        <end position="265"/>
    </location>
</feature>
<evidence type="ECO:0000256" key="6">
    <source>
        <dbReference type="SAM" id="MobiDB-lite"/>
    </source>
</evidence>
<dbReference type="Proteomes" id="UP000279307">
    <property type="component" value="Chromosome 2"/>
</dbReference>
<dbReference type="GO" id="GO:0005911">
    <property type="term" value="C:cell-cell junction"/>
    <property type="evidence" value="ECO:0007669"/>
    <property type="project" value="TreeGrafter"/>
</dbReference>
<evidence type="ECO:0000256" key="4">
    <source>
        <dbReference type="ARBA" id="ARBA00023180"/>
    </source>
</evidence>
<keyword evidence="3" id="KW-1015">Disulfide bond</keyword>
<dbReference type="GO" id="GO:0098609">
    <property type="term" value="P:cell-cell adhesion"/>
    <property type="evidence" value="ECO:0007669"/>
    <property type="project" value="TreeGrafter"/>
</dbReference>
<evidence type="ECO:0000256" key="3">
    <source>
        <dbReference type="ARBA" id="ARBA00023157"/>
    </source>
</evidence>
<dbReference type="OrthoDB" id="9442762at2759"/>
<dbReference type="InterPro" id="IPR051275">
    <property type="entry name" value="Cell_adhesion_signaling"/>
</dbReference>
<dbReference type="InterPro" id="IPR003599">
    <property type="entry name" value="Ig_sub"/>
</dbReference>
<dbReference type="InterPro" id="IPR036179">
    <property type="entry name" value="Ig-like_dom_sf"/>
</dbReference>
<dbReference type="GO" id="GO:0005886">
    <property type="term" value="C:plasma membrane"/>
    <property type="evidence" value="ECO:0007669"/>
    <property type="project" value="TreeGrafter"/>
</dbReference>
<feature type="compositionally biased region" description="Low complexity" evidence="6">
    <location>
        <begin position="102"/>
        <end position="115"/>
    </location>
</feature>
<dbReference type="Gene3D" id="2.60.40.10">
    <property type="entry name" value="Immunoglobulins"/>
    <property type="match status" value="4"/>
</dbReference>
<dbReference type="Pfam" id="PF13927">
    <property type="entry name" value="Ig_3"/>
    <property type="match status" value="1"/>
</dbReference>
<reference evidence="8 9" key="1">
    <citation type="journal article" date="2018" name="Genome Res.">
        <title>The genomic architecture and molecular evolution of ant odorant receptors.</title>
        <authorList>
            <person name="McKenzie S.K."/>
            <person name="Kronauer D.J.C."/>
        </authorList>
    </citation>
    <scope>NUCLEOTIDE SEQUENCE [LARGE SCALE GENOMIC DNA]</scope>
    <source>
        <strain evidence="8">Clonal line C1</strain>
    </source>
</reference>
<dbReference type="PANTHER" id="PTHR11640">
    <property type="entry name" value="NEPHRIN"/>
    <property type="match status" value="1"/>
</dbReference>
<feature type="region of interest" description="Disordered" evidence="6">
    <location>
        <begin position="65"/>
        <end position="159"/>
    </location>
</feature>
<evidence type="ECO:0000256" key="5">
    <source>
        <dbReference type="ARBA" id="ARBA00023319"/>
    </source>
</evidence>
<keyword evidence="5" id="KW-0393">Immunoglobulin domain</keyword>
<name>A0A3L8E0H5_OOCBI</name>
<dbReference type="GO" id="GO:0050839">
    <property type="term" value="F:cell adhesion molecule binding"/>
    <property type="evidence" value="ECO:0007669"/>
    <property type="project" value="TreeGrafter"/>
</dbReference>
<dbReference type="PANTHER" id="PTHR11640:SF155">
    <property type="entry name" value="IG-LIKE DOMAIN-CONTAINING PROTEIN"/>
    <property type="match status" value="1"/>
</dbReference>
<dbReference type="AlphaFoldDB" id="A0A3L8E0H5"/>
<dbReference type="InterPro" id="IPR013783">
    <property type="entry name" value="Ig-like_fold"/>
</dbReference>
<dbReference type="SMART" id="SM00408">
    <property type="entry name" value="IGc2"/>
    <property type="match status" value="2"/>
</dbReference>